<feature type="chain" id="PRO_5021279971" evidence="3">
    <location>
        <begin position="26"/>
        <end position="401"/>
    </location>
</feature>
<keyword evidence="1 2" id="KW-0443">Lipid metabolism</keyword>
<dbReference type="OrthoDB" id="9798773at2"/>
<feature type="active site" description="Proton acceptor" evidence="2">
    <location>
        <position position="270"/>
    </location>
</feature>
<dbReference type="PROSITE" id="PS51635">
    <property type="entry name" value="PNPLA"/>
    <property type="match status" value="1"/>
</dbReference>
<evidence type="ECO:0000256" key="3">
    <source>
        <dbReference type="SAM" id="SignalP"/>
    </source>
</evidence>
<dbReference type="AlphaFoldDB" id="A0A502L4K5"/>
<sequence>MNTTRFKNILFVVFTSLLCASCAQKVAHTPLSKSEYNAIDFADSKRVERWWGDVKPPLLEKNLQHQAIILQQRFPSAVKAKSDTSPSFDALTLSGGGADGAFGAGILIGWTQSGNRPEFELVVGTSTGAVIAPFAFLGAEYDDTLFEIYSQLTQEKVYQSQLLSGILGGSSIADTKYLKLQIKKYITLDLIKKIAIEHKKARSLLVVTTHFDAMRPMIWDIGTIAMKENIAAVEQIREIILASASIPIYFPPVAIELHGKTKPYTELHVDGGLTRNAFSYPAQISIDEIERIQGLYFNRNIYVIQNGNSRMQYEPAETDLSSIAARTMLGLLQDKINSDIERIYYLSQRDKLNFNMIEIPDDFIADKAIEFDSTYINNLLKLGIKLGKNGDFWHKKPPSER</sequence>
<keyword evidence="3" id="KW-0732">Signal</keyword>
<dbReference type="InterPro" id="IPR016035">
    <property type="entry name" value="Acyl_Trfase/lysoPLipase"/>
</dbReference>
<feature type="active site" description="Nucleophile" evidence="2">
    <location>
        <position position="126"/>
    </location>
</feature>
<dbReference type="EMBL" id="SAWY01000005">
    <property type="protein sequence ID" value="TPH18094.1"/>
    <property type="molecule type" value="Genomic_DNA"/>
</dbReference>
<dbReference type="GO" id="GO:0016787">
    <property type="term" value="F:hydrolase activity"/>
    <property type="evidence" value="ECO:0007669"/>
    <property type="project" value="UniProtKB-UniRule"/>
</dbReference>
<dbReference type="InterPro" id="IPR002641">
    <property type="entry name" value="PNPLA_dom"/>
</dbReference>
<protein>
    <submittedName>
        <fullName evidence="5">Patatin</fullName>
    </submittedName>
</protein>
<evidence type="ECO:0000313" key="6">
    <source>
        <dbReference type="Proteomes" id="UP000315303"/>
    </source>
</evidence>
<name>A0A502L4K5_9GAMM</name>
<dbReference type="GO" id="GO:0016042">
    <property type="term" value="P:lipid catabolic process"/>
    <property type="evidence" value="ECO:0007669"/>
    <property type="project" value="UniProtKB-UniRule"/>
</dbReference>
<evidence type="ECO:0000259" key="4">
    <source>
        <dbReference type="PROSITE" id="PS51635"/>
    </source>
</evidence>
<feature type="short sequence motif" description="DGA/G" evidence="2">
    <location>
        <begin position="270"/>
        <end position="272"/>
    </location>
</feature>
<keyword evidence="2" id="KW-0442">Lipid degradation</keyword>
<keyword evidence="6" id="KW-1185">Reference proteome</keyword>
<evidence type="ECO:0000256" key="2">
    <source>
        <dbReference type="PROSITE-ProRule" id="PRU01161"/>
    </source>
</evidence>
<dbReference type="Pfam" id="PF01734">
    <property type="entry name" value="Patatin"/>
    <property type="match status" value="1"/>
</dbReference>
<keyword evidence="2" id="KW-0378">Hydrolase</keyword>
<accession>A0A502L4K5</accession>
<dbReference type="SUPFAM" id="SSF52151">
    <property type="entry name" value="FabD/lysophospholipase-like"/>
    <property type="match status" value="1"/>
</dbReference>
<dbReference type="Gene3D" id="3.40.1090.10">
    <property type="entry name" value="Cytosolic phospholipase A2 catalytic domain"/>
    <property type="match status" value="1"/>
</dbReference>
<dbReference type="Proteomes" id="UP000315303">
    <property type="component" value="Unassembled WGS sequence"/>
</dbReference>
<comment type="caution">
    <text evidence="5">The sequence shown here is derived from an EMBL/GenBank/DDBJ whole genome shotgun (WGS) entry which is preliminary data.</text>
</comment>
<evidence type="ECO:0000256" key="1">
    <source>
        <dbReference type="ARBA" id="ARBA00023098"/>
    </source>
</evidence>
<organism evidence="5 6">
    <name type="scientific">Litorilituus lipolyticus</name>
    <dbReference type="NCBI Taxonomy" id="2491017"/>
    <lineage>
        <taxon>Bacteria</taxon>
        <taxon>Pseudomonadati</taxon>
        <taxon>Pseudomonadota</taxon>
        <taxon>Gammaproteobacteria</taxon>
        <taxon>Alteromonadales</taxon>
        <taxon>Colwelliaceae</taxon>
        <taxon>Litorilituus</taxon>
    </lineage>
</organism>
<reference evidence="5 6" key="1">
    <citation type="submission" date="2019-01" db="EMBL/GenBank/DDBJ databases">
        <title>Litorilituus lipolytica sp. nov., isolated from intertidal sand of the Yellow Sea in China.</title>
        <authorList>
            <person name="Liu A."/>
        </authorList>
    </citation>
    <scope>NUCLEOTIDE SEQUENCE [LARGE SCALE GENOMIC DNA]</scope>
    <source>
        <strain evidence="5 6">RZ04</strain>
    </source>
</reference>
<dbReference type="RefSeq" id="WP_140601740.1">
    <property type="nucleotide sequence ID" value="NZ_SAWY01000005.1"/>
</dbReference>
<gene>
    <name evidence="5" type="ORF">EPA86_02975</name>
</gene>
<feature type="domain" description="PNPLA" evidence="4">
    <location>
        <begin position="91"/>
        <end position="283"/>
    </location>
</feature>
<feature type="short sequence motif" description="GXGXXG" evidence="2">
    <location>
        <begin position="95"/>
        <end position="100"/>
    </location>
</feature>
<feature type="signal peptide" evidence="3">
    <location>
        <begin position="1"/>
        <end position="25"/>
    </location>
</feature>
<feature type="short sequence motif" description="GXSXG" evidence="2">
    <location>
        <begin position="124"/>
        <end position="128"/>
    </location>
</feature>
<proteinExistence type="predicted"/>
<evidence type="ECO:0000313" key="5">
    <source>
        <dbReference type="EMBL" id="TPH18094.1"/>
    </source>
</evidence>